<name>A0A9W8MF56_9AGAR</name>
<gene>
    <name evidence="2" type="ORF">H1R20_g10740</name>
</gene>
<proteinExistence type="predicted"/>
<dbReference type="EMBL" id="JANBPK010001065">
    <property type="protein sequence ID" value="KAJ2926349.1"/>
    <property type="molecule type" value="Genomic_DNA"/>
</dbReference>
<evidence type="ECO:0000313" key="3">
    <source>
        <dbReference type="Proteomes" id="UP001140091"/>
    </source>
</evidence>
<feature type="compositionally biased region" description="Polar residues" evidence="1">
    <location>
        <begin position="9"/>
        <end position="19"/>
    </location>
</feature>
<accession>A0A9W8MF56</accession>
<feature type="region of interest" description="Disordered" evidence="1">
    <location>
        <begin position="1"/>
        <end position="45"/>
    </location>
</feature>
<keyword evidence="3" id="KW-1185">Reference proteome</keyword>
<feature type="non-terminal residue" evidence="2">
    <location>
        <position position="228"/>
    </location>
</feature>
<evidence type="ECO:0000256" key="1">
    <source>
        <dbReference type="SAM" id="MobiDB-lite"/>
    </source>
</evidence>
<comment type="caution">
    <text evidence="2">The sequence shown here is derived from an EMBL/GenBank/DDBJ whole genome shotgun (WGS) entry which is preliminary data.</text>
</comment>
<dbReference type="OrthoDB" id="2322499at2759"/>
<protein>
    <submittedName>
        <fullName evidence="2">Uncharacterized protein</fullName>
    </submittedName>
</protein>
<sequence>MATPHVSDFQGSRPTNSGLSKRAKLVHVPSEETERNRGIGPESNAARGKQRATFHFFEDFPLDILGEACLRGSQSLFMYLEARTQLCRQCSCKETQPYLIGRFKRWTHLPKQIDESLADIIPATTQPLTAKERKQHTELKREERTRFHVKTALKLDEELRKIRSKKQKAIWLAEKQAERKEIEEHRVAFAQYFHRQEQKQREYKQNRPHRREDSIREKLIEQGPFSLL</sequence>
<dbReference type="Proteomes" id="UP001140091">
    <property type="component" value="Unassembled WGS sequence"/>
</dbReference>
<dbReference type="AlphaFoldDB" id="A0A9W8MF56"/>
<evidence type="ECO:0000313" key="2">
    <source>
        <dbReference type="EMBL" id="KAJ2926349.1"/>
    </source>
</evidence>
<reference evidence="2" key="1">
    <citation type="submission" date="2022-06" db="EMBL/GenBank/DDBJ databases">
        <title>Genome Sequence of Candolleomyces eurysporus.</title>
        <authorList>
            <person name="Buettner E."/>
        </authorList>
    </citation>
    <scope>NUCLEOTIDE SEQUENCE</scope>
    <source>
        <strain evidence="2">VTCC 930004</strain>
    </source>
</reference>
<organism evidence="2 3">
    <name type="scientific">Candolleomyces eurysporus</name>
    <dbReference type="NCBI Taxonomy" id="2828524"/>
    <lineage>
        <taxon>Eukaryota</taxon>
        <taxon>Fungi</taxon>
        <taxon>Dikarya</taxon>
        <taxon>Basidiomycota</taxon>
        <taxon>Agaricomycotina</taxon>
        <taxon>Agaricomycetes</taxon>
        <taxon>Agaricomycetidae</taxon>
        <taxon>Agaricales</taxon>
        <taxon>Agaricineae</taxon>
        <taxon>Psathyrellaceae</taxon>
        <taxon>Candolleomyces</taxon>
    </lineage>
</organism>